<dbReference type="AlphaFoldDB" id="A0A318JME5"/>
<dbReference type="NCBIfam" id="TIGR01844">
    <property type="entry name" value="type_I_sec_TolC"/>
    <property type="match status" value="1"/>
</dbReference>
<dbReference type="InterPro" id="IPR010130">
    <property type="entry name" value="T1SS_OMP_TolC"/>
</dbReference>
<dbReference type="RefSeq" id="WP_059285802.1">
    <property type="nucleotide sequence ID" value="NZ_LNQU01000041.1"/>
</dbReference>
<keyword evidence="4" id="KW-1134">Transmembrane beta strand</keyword>
<evidence type="ECO:0000256" key="4">
    <source>
        <dbReference type="ARBA" id="ARBA00022452"/>
    </source>
</evidence>
<accession>A0A318JME5</accession>
<organism evidence="9 10">
    <name type="scientific">Aquitalea magnusonii</name>
    <dbReference type="NCBI Taxonomy" id="332411"/>
    <lineage>
        <taxon>Bacteria</taxon>
        <taxon>Pseudomonadati</taxon>
        <taxon>Pseudomonadota</taxon>
        <taxon>Betaproteobacteria</taxon>
        <taxon>Neisseriales</taxon>
        <taxon>Chromobacteriaceae</taxon>
        <taxon>Aquitalea</taxon>
    </lineage>
</organism>
<evidence type="ECO:0000256" key="5">
    <source>
        <dbReference type="ARBA" id="ARBA00022692"/>
    </source>
</evidence>
<keyword evidence="8" id="KW-0732">Signal</keyword>
<reference evidence="9 10" key="1">
    <citation type="submission" date="2018-05" db="EMBL/GenBank/DDBJ databases">
        <title>Genomic Encyclopedia of Type Strains, Phase IV (KMG-IV): sequencing the most valuable type-strain genomes for metagenomic binning, comparative biology and taxonomic classification.</title>
        <authorList>
            <person name="Goeker M."/>
        </authorList>
    </citation>
    <scope>NUCLEOTIDE SEQUENCE [LARGE SCALE GENOMIC DNA]</scope>
    <source>
        <strain evidence="9 10">DSM 25134</strain>
    </source>
</reference>
<evidence type="ECO:0000256" key="1">
    <source>
        <dbReference type="ARBA" id="ARBA00004442"/>
    </source>
</evidence>
<dbReference type="SUPFAM" id="SSF56954">
    <property type="entry name" value="Outer membrane efflux proteins (OEP)"/>
    <property type="match status" value="1"/>
</dbReference>
<proteinExistence type="inferred from homology"/>
<keyword evidence="5" id="KW-0812">Transmembrane</keyword>
<evidence type="ECO:0000256" key="6">
    <source>
        <dbReference type="ARBA" id="ARBA00023136"/>
    </source>
</evidence>
<keyword evidence="6" id="KW-0472">Membrane</keyword>
<dbReference type="GO" id="GO:0015288">
    <property type="term" value="F:porin activity"/>
    <property type="evidence" value="ECO:0007669"/>
    <property type="project" value="TreeGrafter"/>
</dbReference>
<dbReference type="InterPro" id="IPR051906">
    <property type="entry name" value="TolC-like"/>
</dbReference>
<dbReference type="Pfam" id="PF02321">
    <property type="entry name" value="OEP"/>
    <property type="match status" value="2"/>
</dbReference>
<gene>
    <name evidence="9" type="ORF">DFR38_105105</name>
</gene>
<evidence type="ECO:0000256" key="2">
    <source>
        <dbReference type="ARBA" id="ARBA00007613"/>
    </source>
</evidence>
<comment type="similarity">
    <text evidence="2">Belongs to the outer membrane factor (OMF) (TC 1.B.17) family.</text>
</comment>
<keyword evidence="3" id="KW-0813">Transport</keyword>
<dbReference type="Gene3D" id="1.20.1600.10">
    <property type="entry name" value="Outer membrane efflux proteins (OEP)"/>
    <property type="match status" value="1"/>
</dbReference>
<evidence type="ECO:0000313" key="9">
    <source>
        <dbReference type="EMBL" id="PXX49063.1"/>
    </source>
</evidence>
<dbReference type="GO" id="GO:0006508">
    <property type="term" value="P:proteolysis"/>
    <property type="evidence" value="ECO:0007669"/>
    <property type="project" value="UniProtKB-KW"/>
</dbReference>
<dbReference type="PANTHER" id="PTHR30026">
    <property type="entry name" value="OUTER MEMBRANE PROTEIN TOLC"/>
    <property type="match status" value="1"/>
</dbReference>
<dbReference type="GO" id="GO:1990281">
    <property type="term" value="C:efflux pump complex"/>
    <property type="evidence" value="ECO:0007669"/>
    <property type="project" value="TreeGrafter"/>
</dbReference>
<dbReference type="GO" id="GO:0008233">
    <property type="term" value="F:peptidase activity"/>
    <property type="evidence" value="ECO:0007669"/>
    <property type="project" value="UniProtKB-KW"/>
</dbReference>
<name>A0A318JME5_9NEIS</name>
<keyword evidence="7" id="KW-0998">Cell outer membrane</keyword>
<keyword evidence="10" id="KW-1185">Reference proteome</keyword>
<dbReference type="Proteomes" id="UP000248395">
    <property type="component" value="Unassembled WGS sequence"/>
</dbReference>
<evidence type="ECO:0000256" key="8">
    <source>
        <dbReference type="SAM" id="SignalP"/>
    </source>
</evidence>
<keyword evidence="9" id="KW-0378">Hydrolase</keyword>
<comment type="caution">
    <text evidence="9">The sequence shown here is derived from an EMBL/GenBank/DDBJ whole genome shotgun (WGS) entry which is preliminary data.</text>
</comment>
<dbReference type="GO" id="GO:0009279">
    <property type="term" value="C:cell outer membrane"/>
    <property type="evidence" value="ECO:0007669"/>
    <property type="project" value="UniProtKB-SubCell"/>
</dbReference>
<protein>
    <submittedName>
        <fullName evidence="9">Protease secretion system outer membrane protein</fullName>
    </submittedName>
</protein>
<evidence type="ECO:0000313" key="10">
    <source>
        <dbReference type="Proteomes" id="UP000248395"/>
    </source>
</evidence>
<evidence type="ECO:0000256" key="7">
    <source>
        <dbReference type="ARBA" id="ARBA00023237"/>
    </source>
</evidence>
<comment type="subcellular location">
    <subcellularLocation>
        <location evidence="1">Cell outer membrane</location>
    </subcellularLocation>
</comment>
<dbReference type="OrthoDB" id="9813458at2"/>
<feature type="signal peptide" evidence="8">
    <location>
        <begin position="1"/>
        <end position="26"/>
    </location>
</feature>
<dbReference type="GO" id="GO:0015562">
    <property type="term" value="F:efflux transmembrane transporter activity"/>
    <property type="evidence" value="ECO:0007669"/>
    <property type="project" value="InterPro"/>
</dbReference>
<dbReference type="InterPro" id="IPR003423">
    <property type="entry name" value="OMP_efflux"/>
</dbReference>
<keyword evidence="9" id="KW-0645">Protease</keyword>
<evidence type="ECO:0000256" key="3">
    <source>
        <dbReference type="ARBA" id="ARBA00022448"/>
    </source>
</evidence>
<dbReference type="PANTHER" id="PTHR30026:SF20">
    <property type="entry name" value="OUTER MEMBRANE PROTEIN TOLC"/>
    <property type="match status" value="1"/>
</dbReference>
<dbReference type="EMBL" id="QJKC01000005">
    <property type="protein sequence ID" value="PXX49063.1"/>
    <property type="molecule type" value="Genomic_DNA"/>
</dbReference>
<sequence>MAVRRPCRLYALLTLPALLLPALAQAYGLLEGFQLARQNDPQYQSASAEREAGAANRQLGQAQLLPTLSASFNRSKVTGSDTAPDFFGTLSTSPLKYMSQDAAIQLRQPVFNLQRWAIYQQGNARADYSEAVFSRKENELAVRYLSAYLGLLLSQKNIALSEAKLHALSSARQQAQKLFEQGDGTVTDIHDAEARMALAESELIEARNMQLIAERSLLAVTGTPATGLAEPGSDIGQYLGAEGTVSDWRDKALQYSPDIRAAQMNVQIAEQELRKAKASNYPTLDLVASKDRSSASSVSTINQRITQNAIGIELSLPIFNGGYNSAQIVQTSAQHRQALAELDNARTQVELEVTRQFYGVSNGARKVAALKKAVISSEETVKASKLGLGAGVKTLTDVLNSEEQLYQARRDLLLAQYNQLVSWIALRADSGALRGEDMVLLDRNFSAQAGQP</sequence>
<feature type="chain" id="PRO_5016375577" evidence="8">
    <location>
        <begin position="27"/>
        <end position="452"/>
    </location>
</feature>